<comment type="caution">
    <text evidence="1">The sequence shown here is derived from an EMBL/GenBank/DDBJ whole genome shotgun (WGS) entry which is preliminary data.</text>
</comment>
<proteinExistence type="predicted"/>
<dbReference type="EMBL" id="JAWZYT010004384">
    <property type="protein sequence ID" value="KAK4294029.1"/>
    <property type="molecule type" value="Genomic_DNA"/>
</dbReference>
<evidence type="ECO:0000313" key="1">
    <source>
        <dbReference type="EMBL" id="KAK4294029.1"/>
    </source>
</evidence>
<evidence type="ECO:0000313" key="2">
    <source>
        <dbReference type="Proteomes" id="UP001292094"/>
    </source>
</evidence>
<accession>A0AAE1NRA3</accession>
<dbReference type="Proteomes" id="UP001292094">
    <property type="component" value="Unassembled WGS sequence"/>
</dbReference>
<keyword evidence="2" id="KW-1185">Reference proteome</keyword>
<sequence>MQSGSLLHHIHSTSTVSGSGINDDEGAVGVVHLLISGYTFPLGHGNQLLYSGRCVLLPLKIHILLQMAKTVLK</sequence>
<name>A0AAE1NRA3_9EUCA</name>
<reference evidence="1" key="1">
    <citation type="submission" date="2023-11" db="EMBL/GenBank/DDBJ databases">
        <title>Genome assemblies of two species of porcelain crab, Petrolisthes cinctipes and Petrolisthes manimaculis (Anomura: Porcellanidae).</title>
        <authorList>
            <person name="Angst P."/>
        </authorList>
    </citation>
    <scope>NUCLEOTIDE SEQUENCE</scope>
    <source>
        <strain evidence="1">PB745_02</strain>
        <tissue evidence="1">Gill</tissue>
    </source>
</reference>
<dbReference type="AlphaFoldDB" id="A0AAE1NRA3"/>
<organism evidence="1 2">
    <name type="scientific">Petrolisthes manimaculis</name>
    <dbReference type="NCBI Taxonomy" id="1843537"/>
    <lineage>
        <taxon>Eukaryota</taxon>
        <taxon>Metazoa</taxon>
        <taxon>Ecdysozoa</taxon>
        <taxon>Arthropoda</taxon>
        <taxon>Crustacea</taxon>
        <taxon>Multicrustacea</taxon>
        <taxon>Malacostraca</taxon>
        <taxon>Eumalacostraca</taxon>
        <taxon>Eucarida</taxon>
        <taxon>Decapoda</taxon>
        <taxon>Pleocyemata</taxon>
        <taxon>Anomura</taxon>
        <taxon>Galatheoidea</taxon>
        <taxon>Porcellanidae</taxon>
        <taxon>Petrolisthes</taxon>
    </lineage>
</organism>
<protein>
    <submittedName>
        <fullName evidence="1">Uncharacterized protein</fullName>
    </submittedName>
</protein>
<gene>
    <name evidence="1" type="ORF">Pmani_033319</name>
</gene>